<name>A0AA38M385_9CUCU</name>
<keyword evidence="5" id="KW-0472">Membrane</keyword>
<protein>
    <recommendedName>
        <fullName evidence="10">Protogenin</fullName>
    </recommendedName>
</protein>
<keyword evidence="5" id="KW-0812">Transmembrane</keyword>
<evidence type="ECO:0000256" key="1">
    <source>
        <dbReference type="ARBA" id="ARBA00022737"/>
    </source>
</evidence>
<gene>
    <name evidence="8" type="ORF">Zmor_027642</name>
</gene>
<dbReference type="GO" id="GO:0098609">
    <property type="term" value="P:cell-cell adhesion"/>
    <property type="evidence" value="ECO:0007669"/>
    <property type="project" value="TreeGrafter"/>
</dbReference>
<dbReference type="PROSITE" id="PS50835">
    <property type="entry name" value="IG_LIKE"/>
    <property type="match status" value="4"/>
</dbReference>
<dbReference type="Gene3D" id="2.60.40.10">
    <property type="entry name" value="Immunoglobulins"/>
    <property type="match status" value="8"/>
</dbReference>
<dbReference type="InterPro" id="IPR007110">
    <property type="entry name" value="Ig-like_dom"/>
</dbReference>
<evidence type="ECO:0000256" key="2">
    <source>
        <dbReference type="ARBA" id="ARBA00023157"/>
    </source>
</evidence>
<dbReference type="GO" id="GO:0030154">
    <property type="term" value="P:cell differentiation"/>
    <property type="evidence" value="ECO:0007669"/>
    <property type="project" value="UniProtKB-ARBA"/>
</dbReference>
<dbReference type="EMBL" id="JALNTZ010000009">
    <property type="protein sequence ID" value="KAJ3641124.1"/>
    <property type="molecule type" value="Genomic_DNA"/>
</dbReference>
<dbReference type="SMART" id="SM00409">
    <property type="entry name" value="IG"/>
    <property type="match status" value="4"/>
</dbReference>
<dbReference type="InterPro" id="IPR013098">
    <property type="entry name" value="Ig_I-set"/>
</dbReference>
<keyword evidence="2" id="KW-1015">Disulfide bond</keyword>
<evidence type="ECO:0000259" key="7">
    <source>
        <dbReference type="PROSITE" id="PS50853"/>
    </source>
</evidence>
<feature type="domain" description="Ig-like" evidence="6">
    <location>
        <begin position="213"/>
        <end position="294"/>
    </location>
</feature>
<keyword evidence="1" id="KW-0677">Repeat</keyword>
<dbReference type="InterPro" id="IPR013783">
    <property type="entry name" value="Ig-like_fold"/>
</dbReference>
<evidence type="ECO:0008006" key="10">
    <source>
        <dbReference type="Google" id="ProtNLM"/>
    </source>
</evidence>
<feature type="region of interest" description="Disordered" evidence="4">
    <location>
        <begin position="1016"/>
        <end position="1039"/>
    </location>
</feature>
<dbReference type="SMART" id="SM00060">
    <property type="entry name" value="FN3"/>
    <property type="match status" value="4"/>
</dbReference>
<evidence type="ECO:0000313" key="9">
    <source>
        <dbReference type="Proteomes" id="UP001168821"/>
    </source>
</evidence>
<keyword evidence="5" id="KW-1133">Transmembrane helix</keyword>
<dbReference type="CDD" id="cd00063">
    <property type="entry name" value="FN3"/>
    <property type="match status" value="4"/>
</dbReference>
<feature type="domain" description="Ig-like" evidence="6">
    <location>
        <begin position="105"/>
        <end position="204"/>
    </location>
</feature>
<evidence type="ECO:0000259" key="6">
    <source>
        <dbReference type="PROSITE" id="PS50835"/>
    </source>
</evidence>
<dbReference type="InterPro" id="IPR003961">
    <property type="entry name" value="FN3_dom"/>
</dbReference>
<reference evidence="8" key="1">
    <citation type="journal article" date="2023" name="G3 (Bethesda)">
        <title>Whole genome assemblies of Zophobas morio and Tenebrio molitor.</title>
        <authorList>
            <person name="Kaur S."/>
            <person name="Stinson S.A."/>
            <person name="diCenzo G.C."/>
        </authorList>
    </citation>
    <scope>NUCLEOTIDE SEQUENCE</scope>
    <source>
        <strain evidence="8">QUZm001</strain>
    </source>
</reference>
<dbReference type="Pfam" id="PF00041">
    <property type="entry name" value="fn3"/>
    <property type="match status" value="4"/>
</dbReference>
<feature type="transmembrane region" description="Helical" evidence="5">
    <location>
        <begin position="819"/>
        <end position="842"/>
    </location>
</feature>
<dbReference type="PANTHER" id="PTHR44170">
    <property type="entry name" value="PROTEIN SIDEKICK"/>
    <property type="match status" value="1"/>
</dbReference>
<dbReference type="SUPFAM" id="SSF49265">
    <property type="entry name" value="Fibronectin type III"/>
    <property type="match status" value="2"/>
</dbReference>
<evidence type="ECO:0000256" key="4">
    <source>
        <dbReference type="SAM" id="MobiDB-lite"/>
    </source>
</evidence>
<dbReference type="Pfam" id="PF07679">
    <property type="entry name" value="I-set"/>
    <property type="match status" value="2"/>
</dbReference>
<dbReference type="InterPro" id="IPR003599">
    <property type="entry name" value="Ig_sub"/>
</dbReference>
<feature type="domain" description="Ig-like" evidence="6">
    <location>
        <begin position="11"/>
        <end position="103"/>
    </location>
</feature>
<organism evidence="8 9">
    <name type="scientific">Zophobas morio</name>
    <dbReference type="NCBI Taxonomy" id="2755281"/>
    <lineage>
        <taxon>Eukaryota</taxon>
        <taxon>Metazoa</taxon>
        <taxon>Ecdysozoa</taxon>
        <taxon>Arthropoda</taxon>
        <taxon>Hexapoda</taxon>
        <taxon>Insecta</taxon>
        <taxon>Pterygota</taxon>
        <taxon>Neoptera</taxon>
        <taxon>Endopterygota</taxon>
        <taxon>Coleoptera</taxon>
        <taxon>Polyphaga</taxon>
        <taxon>Cucujiformia</taxon>
        <taxon>Tenebrionidae</taxon>
        <taxon>Zophobas</taxon>
    </lineage>
</organism>
<keyword evidence="3" id="KW-0393">Immunoglobulin domain</keyword>
<feature type="domain" description="Ig-like" evidence="6">
    <location>
        <begin position="299"/>
        <end position="383"/>
    </location>
</feature>
<dbReference type="PROSITE" id="PS50853">
    <property type="entry name" value="FN3"/>
    <property type="match status" value="4"/>
</dbReference>
<dbReference type="InterPro" id="IPR003598">
    <property type="entry name" value="Ig_sub2"/>
</dbReference>
<evidence type="ECO:0000313" key="8">
    <source>
        <dbReference type="EMBL" id="KAJ3641124.1"/>
    </source>
</evidence>
<keyword evidence="9" id="KW-1185">Reference proteome</keyword>
<feature type="domain" description="Fibronectin type-III" evidence="7">
    <location>
        <begin position="392"/>
        <end position="489"/>
    </location>
</feature>
<evidence type="ECO:0000256" key="3">
    <source>
        <dbReference type="ARBA" id="ARBA00023319"/>
    </source>
</evidence>
<dbReference type="InterPro" id="IPR036179">
    <property type="entry name" value="Ig-like_dom_sf"/>
</dbReference>
<comment type="caution">
    <text evidence="8">The sequence shown here is derived from an EMBL/GenBank/DDBJ whole genome shotgun (WGS) entry which is preliminary data.</text>
</comment>
<feature type="domain" description="Fibronectin type-III" evidence="7">
    <location>
        <begin position="690"/>
        <end position="800"/>
    </location>
</feature>
<feature type="domain" description="Fibronectin type-III" evidence="7">
    <location>
        <begin position="490"/>
        <end position="588"/>
    </location>
</feature>
<sequence length="1039" mass="115453">MVAFAGAVDVPEVPLSIQLKDPQDVTVSRGQSATLRCDAQSPTPGLQITWLHNDQPIKSNDSRRHVQRDGSLYFPKLGDGKKSKNLTGEYRCRASVQNVSMLSNPAKLKVASFGDFDKQPSNLSVPESQPAVLFCNINSVPAAQIKWEQNTKPLPHNTRYVPLPTGALLITKTHSSDAGSYRCIATNSLLKKTKNSKIVELTVSSVPSKTVAPTFLPLDILPNTTTVLAGEDAYLHCAVSGWPIPTVQWLNNISVVISNSSVLQFRNASLRDAGNYTCTVYNAGGRISQRYLLEVHQAPYFNVTPTSKTYPPAKTVRLDCHALGSPKPKIYWLKNGEPLQNAARIKKHPTKLVISHTFTSDSGIYQCFAVNAAGRVWAAAQLVPTLLHTPSPPENVQCRPYDDSSVCLSWQRPKDALEVKAYSIYCYYTGESVRENMEREMPGTDFVTNRTQYLASGLNGSTNYTCYVRLYSTIASDRSQKVSCKTGMKGRRNLQVIPINETSVELSWSRVSTDVPCDGTNELYKIEWRRKGRPPAVSERCEGFSYTITGLAASVEYEFRVIPAWAKSSNAPWAAYTPKGHRTNTNLNDLIPLAPEHVEAGRVSPTNINLTWIDNNENTRFYMICMVESGKQVDCDDKDLLISASNSLLITDLQPNSSYDFKVRAHNFGDHVGPFSQSTTIRTPADVPSKVLNLNYAIVNETTVCLRWQAPLHKNGRLTGYLVLYTPNADWPLDKWFNKSVSAAVEAEKRCWTGATDDQTLSTPLVGLQPDTWYMVYVRAISEVGLGNPVYPIQINTREIKTTEQQPEPSEDVHYNQNLGIIMGVTISLLCLVFCISCTILVRKRCLKTRAFSRARMAASNNYYPAVAQYASEGSSVQVRLEHSCSATMHEIEHLVGDECSNHIPPDTPAHLDTKGSDGFPNGHINGSAKPYINGHIANGIVHITENPRYYALECNGYAEKKPKPQDLCCSPYEEDSNSNLKTSKFHDLHRIFENSKVVKVPDMTNRANRQCNFPQKNSKIKSNEDCKNSSFKDVRPNG</sequence>
<dbReference type="SUPFAM" id="SSF48726">
    <property type="entry name" value="Immunoglobulin"/>
    <property type="match status" value="4"/>
</dbReference>
<accession>A0AA38M385</accession>
<dbReference type="Proteomes" id="UP001168821">
    <property type="component" value="Unassembled WGS sequence"/>
</dbReference>
<proteinExistence type="predicted"/>
<feature type="compositionally biased region" description="Basic and acidic residues" evidence="4">
    <location>
        <begin position="1022"/>
        <end position="1039"/>
    </location>
</feature>
<feature type="domain" description="Fibronectin type-III" evidence="7">
    <location>
        <begin position="594"/>
        <end position="686"/>
    </location>
</feature>
<dbReference type="AlphaFoldDB" id="A0AA38M385"/>
<dbReference type="PANTHER" id="PTHR44170:SF54">
    <property type="entry name" value="FI24025P1"/>
    <property type="match status" value="1"/>
</dbReference>
<dbReference type="GO" id="GO:0009653">
    <property type="term" value="P:anatomical structure morphogenesis"/>
    <property type="evidence" value="ECO:0007669"/>
    <property type="project" value="UniProtKB-ARBA"/>
</dbReference>
<dbReference type="InterPro" id="IPR036116">
    <property type="entry name" value="FN3_sf"/>
</dbReference>
<dbReference type="Pfam" id="PF13927">
    <property type="entry name" value="Ig_3"/>
    <property type="match status" value="2"/>
</dbReference>
<dbReference type="SMART" id="SM00408">
    <property type="entry name" value="IGc2"/>
    <property type="match status" value="4"/>
</dbReference>
<dbReference type="FunFam" id="2.60.40.10:FF:000032">
    <property type="entry name" value="palladin isoform X1"/>
    <property type="match status" value="1"/>
</dbReference>
<evidence type="ECO:0000256" key="5">
    <source>
        <dbReference type="SAM" id="Phobius"/>
    </source>
</evidence>